<sequence>MTTMMAVGLETDDWDVGNGTDDEDDEDPVINGTDVGVTMWLDEARVEISF</sequence>
<gene>
    <name evidence="2" type="ORF">EPUS_07163</name>
</gene>
<dbReference type="Proteomes" id="UP000019373">
    <property type="component" value="Unassembled WGS sequence"/>
</dbReference>
<feature type="compositionally biased region" description="Acidic residues" evidence="1">
    <location>
        <begin position="10"/>
        <end position="28"/>
    </location>
</feature>
<dbReference type="EMBL" id="KE721514">
    <property type="protein sequence ID" value="ERF68602.1"/>
    <property type="molecule type" value="Genomic_DNA"/>
</dbReference>
<organism evidence="2 3">
    <name type="scientific">Endocarpon pusillum (strain Z07020 / HMAS-L-300199)</name>
    <name type="common">Lichen-forming fungus</name>
    <dbReference type="NCBI Taxonomy" id="1263415"/>
    <lineage>
        <taxon>Eukaryota</taxon>
        <taxon>Fungi</taxon>
        <taxon>Dikarya</taxon>
        <taxon>Ascomycota</taxon>
        <taxon>Pezizomycotina</taxon>
        <taxon>Eurotiomycetes</taxon>
        <taxon>Chaetothyriomycetidae</taxon>
        <taxon>Verrucariales</taxon>
        <taxon>Verrucariaceae</taxon>
        <taxon>Endocarpon</taxon>
    </lineage>
</organism>
<evidence type="ECO:0000256" key="1">
    <source>
        <dbReference type="SAM" id="MobiDB-lite"/>
    </source>
</evidence>
<evidence type="ECO:0000313" key="3">
    <source>
        <dbReference type="Proteomes" id="UP000019373"/>
    </source>
</evidence>
<protein>
    <submittedName>
        <fullName evidence="2">Uncharacterized protein</fullName>
    </submittedName>
</protein>
<dbReference type="HOGENOM" id="CLU_3125020_0_0_1"/>
<dbReference type="GeneID" id="19242048"/>
<dbReference type="RefSeq" id="XP_007805722.1">
    <property type="nucleotide sequence ID" value="XM_007807531.1"/>
</dbReference>
<feature type="region of interest" description="Disordered" evidence="1">
    <location>
        <begin position="1"/>
        <end position="33"/>
    </location>
</feature>
<keyword evidence="3" id="KW-1185">Reference proteome</keyword>
<name>U1FUW4_ENDPU</name>
<dbReference type="AlphaFoldDB" id="U1FUW4"/>
<proteinExistence type="predicted"/>
<evidence type="ECO:0000313" key="2">
    <source>
        <dbReference type="EMBL" id="ERF68602.1"/>
    </source>
</evidence>
<reference evidence="3" key="1">
    <citation type="journal article" date="2014" name="BMC Genomics">
        <title>Genome characteristics reveal the impact of lichenization on lichen-forming fungus Endocarpon pusillum Hedwig (Verrucariales, Ascomycota).</title>
        <authorList>
            <person name="Wang Y.-Y."/>
            <person name="Liu B."/>
            <person name="Zhang X.-Y."/>
            <person name="Zhou Q.-M."/>
            <person name="Zhang T."/>
            <person name="Li H."/>
            <person name="Yu Y.-F."/>
            <person name="Zhang X.-L."/>
            <person name="Hao X.-Y."/>
            <person name="Wang M."/>
            <person name="Wang L."/>
            <person name="Wei J.-C."/>
        </authorList>
    </citation>
    <scope>NUCLEOTIDE SEQUENCE [LARGE SCALE GENOMIC DNA]</scope>
    <source>
        <strain evidence="3">Z07020 / HMAS-L-300199</strain>
    </source>
</reference>
<accession>U1FUW4</accession>